<dbReference type="Proteomes" id="UP000001520">
    <property type="component" value="Chromosome"/>
</dbReference>
<dbReference type="RefSeq" id="WP_013006946.1">
    <property type="nucleotide sequence ID" value="NC_013939.1"/>
</dbReference>
<evidence type="ECO:0000313" key="2">
    <source>
        <dbReference type="Proteomes" id="UP000001520"/>
    </source>
</evidence>
<protein>
    <submittedName>
        <fullName evidence="1">ABC transporter, substrate-binding protein</fullName>
    </submittedName>
</protein>
<dbReference type="OrthoDB" id="9791879at2"/>
<dbReference type="InterPro" id="IPR007487">
    <property type="entry name" value="ABC_transpt-TYRBP-like"/>
</dbReference>
<accession>D3PAS5</accession>
<evidence type="ECO:0000313" key="1">
    <source>
        <dbReference type="EMBL" id="BAI79698.1"/>
    </source>
</evidence>
<proteinExistence type="predicted"/>
<keyword evidence="2" id="KW-1185">Reference proteome</keyword>
<dbReference type="STRING" id="639282.DEFDS_0187"/>
<dbReference type="HOGENOM" id="CLU_058196_3_1_0"/>
<gene>
    <name evidence="1" type="ordered locus">DEFDS_0187</name>
</gene>
<name>D3PAS5_DEFDS</name>
<dbReference type="PANTHER" id="PTHR35271">
    <property type="entry name" value="ABC TRANSPORTER, SUBSTRATE-BINDING LIPOPROTEIN-RELATED"/>
    <property type="match status" value="1"/>
</dbReference>
<dbReference type="EMBL" id="AP011529">
    <property type="protein sequence ID" value="BAI79698.1"/>
    <property type="molecule type" value="Genomic_DNA"/>
</dbReference>
<dbReference type="KEGG" id="ddf:DEFDS_0187"/>
<organism evidence="1 2">
    <name type="scientific">Deferribacter desulfuricans (strain DSM 14783 / JCM 11476 / NBRC 101012 / SSM1)</name>
    <dbReference type="NCBI Taxonomy" id="639282"/>
    <lineage>
        <taxon>Bacteria</taxon>
        <taxon>Pseudomonadati</taxon>
        <taxon>Deferribacterota</taxon>
        <taxon>Deferribacteres</taxon>
        <taxon>Deferribacterales</taxon>
        <taxon>Deferribacteraceae</taxon>
        <taxon>Deferribacter</taxon>
    </lineage>
</organism>
<dbReference type="PANTHER" id="PTHR35271:SF1">
    <property type="entry name" value="ABC TRANSPORTER, SUBSTRATE-BINDING LIPOPROTEIN"/>
    <property type="match status" value="1"/>
</dbReference>
<sequence length="308" mass="35293">MQFIKMIIILFIVCSSTLAKENNTRIGVILFSKQFETAYLGLKDGLTELGYNPKFFIENINGNLSLIKGILESFKKNNVDIVFTTTTPVLKEVKKYNNNYNFKIVFNEVADPKELGVLGRNITGVSHEAFELTPKRVEMALYCFPKIKHTYYITYDNPIFKSHIKYFNKVNYLDIKTPSTILGYNELLEKNDFRNNSLIILAPIPELAKNFKNILAVADKHNIPVIPMDNSFVYKGATLSYSPDFYNIGEQTALIVCAILNGVDINLIPYQQPQKISLYINNYRIKKYNLTINPLCNLLSEKVVNEKK</sequence>
<dbReference type="AlphaFoldDB" id="D3PAS5"/>
<reference evidence="1 2" key="1">
    <citation type="journal article" date="2010" name="DNA Res.">
        <title>Bacterial lifestyle in a deep-sea hydrothermal vent chimney revealed by the genome sequence of the thermophilic bacterium Deferribacter desulfuricans SSM1.</title>
        <authorList>
            <person name="Takaki Y."/>
            <person name="Shimamura S."/>
            <person name="Nakagawa S."/>
            <person name="Fukuhara Y."/>
            <person name="Horikawa H."/>
            <person name="Ankai A."/>
            <person name="Harada T."/>
            <person name="Hosoyama A."/>
            <person name="Oguchi A."/>
            <person name="Fukui S."/>
            <person name="Fujita N."/>
            <person name="Takami H."/>
            <person name="Takai K."/>
        </authorList>
    </citation>
    <scope>NUCLEOTIDE SEQUENCE [LARGE SCALE GENOMIC DNA]</scope>
    <source>
        <strain evidence="2">DSM 14783 / JCM 11476 / NBRC 101012 / SSM1</strain>
    </source>
</reference>
<dbReference type="eggNOG" id="COG2984">
    <property type="taxonomic scope" value="Bacteria"/>
</dbReference>
<dbReference type="Gene3D" id="3.40.50.2300">
    <property type="match status" value="2"/>
</dbReference>
<dbReference type="Pfam" id="PF04392">
    <property type="entry name" value="ABC_sub_bind"/>
    <property type="match status" value="1"/>
</dbReference>